<keyword evidence="2" id="KW-0285">Flavoprotein</keyword>
<dbReference type="InterPro" id="IPR052174">
    <property type="entry name" value="Flavoredoxin"/>
</dbReference>
<evidence type="ECO:0000313" key="6">
    <source>
        <dbReference type="Proteomes" id="UP000501534"/>
    </source>
</evidence>
<gene>
    <name evidence="5" type="ORF">DSM104443_04011</name>
</gene>
<organism evidence="5 6">
    <name type="scientific">Usitatibacter rugosus</name>
    <dbReference type="NCBI Taxonomy" id="2732067"/>
    <lineage>
        <taxon>Bacteria</taxon>
        <taxon>Pseudomonadati</taxon>
        <taxon>Pseudomonadota</taxon>
        <taxon>Betaproteobacteria</taxon>
        <taxon>Nitrosomonadales</taxon>
        <taxon>Usitatibacteraceae</taxon>
        <taxon>Usitatibacter</taxon>
    </lineage>
</organism>
<dbReference type="SMART" id="SM00903">
    <property type="entry name" value="Flavin_Reduct"/>
    <property type="match status" value="1"/>
</dbReference>
<dbReference type="KEGG" id="uru:DSM104443_04011"/>
<evidence type="ECO:0000259" key="4">
    <source>
        <dbReference type="SMART" id="SM00903"/>
    </source>
</evidence>
<dbReference type="Gene3D" id="2.30.110.10">
    <property type="entry name" value="Electron Transport, Fmn-binding Protein, Chain A"/>
    <property type="match status" value="1"/>
</dbReference>
<evidence type="ECO:0000256" key="1">
    <source>
        <dbReference type="ARBA" id="ARBA00001917"/>
    </source>
</evidence>
<sequence length="185" mass="20918">MRTYRKREVDPGDIRRLLEPGPVILVSTAWKGVPNVMTMGWHMMMGDGPVLVGTYIWDQDYTRDIVTKTKECVINIPTVELLETAIRIGNSTGAEIDKFEAFGLTAGKASKVKAPLIRECYASFECKLFDKTLARKRSLFIWKVVKGHVAASPKYPRTFHYRGDGVFMLSGTNVSRRRLFDPGML</sequence>
<dbReference type="InterPro" id="IPR002563">
    <property type="entry name" value="Flavin_Rdtase-like_dom"/>
</dbReference>
<comment type="similarity">
    <text evidence="3">Belongs to the flavoredoxin family.</text>
</comment>
<evidence type="ECO:0000256" key="2">
    <source>
        <dbReference type="ARBA" id="ARBA00022630"/>
    </source>
</evidence>
<keyword evidence="6" id="KW-1185">Reference proteome</keyword>
<accession>A0A6M4H4Q7</accession>
<dbReference type="Pfam" id="PF01613">
    <property type="entry name" value="Flavin_Reduct"/>
    <property type="match status" value="1"/>
</dbReference>
<dbReference type="InterPro" id="IPR012349">
    <property type="entry name" value="Split_barrel_FMN-bd"/>
</dbReference>
<dbReference type="SUPFAM" id="SSF50475">
    <property type="entry name" value="FMN-binding split barrel"/>
    <property type="match status" value="1"/>
</dbReference>
<dbReference type="EMBL" id="CP053069">
    <property type="protein sequence ID" value="QJR12917.1"/>
    <property type="molecule type" value="Genomic_DNA"/>
</dbReference>
<dbReference type="PANTHER" id="PTHR43567">
    <property type="entry name" value="FLAVOREDOXIN-RELATED-RELATED"/>
    <property type="match status" value="1"/>
</dbReference>
<evidence type="ECO:0000256" key="3">
    <source>
        <dbReference type="ARBA" id="ARBA00038054"/>
    </source>
</evidence>
<dbReference type="Proteomes" id="UP000501534">
    <property type="component" value="Chromosome"/>
</dbReference>
<reference evidence="5 6" key="1">
    <citation type="submission" date="2020-04" db="EMBL/GenBank/DDBJ databases">
        <title>Usitatibacter rugosus gen. nov., sp. nov. and Usitatibacter palustris sp. nov., novel members of Usitatibacteraceae fam. nov. within the order Nitrosomonadales isolated from soil.</title>
        <authorList>
            <person name="Huber K.J."/>
            <person name="Neumann-Schaal M."/>
            <person name="Geppert A."/>
            <person name="Luckner M."/>
            <person name="Wanner G."/>
            <person name="Overmann J."/>
        </authorList>
    </citation>
    <scope>NUCLEOTIDE SEQUENCE [LARGE SCALE GENOMIC DNA]</scope>
    <source>
        <strain evidence="5 6">0125_3</strain>
    </source>
</reference>
<feature type="domain" description="Flavin reductase like" evidence="4">
    <location>
        <begin position="16"/>
        <end position="161"/>
    </location>
</feature>
<dbReference type="PANTHER" id="PTHR43567:SF1">
    <property type="entry name" value="FLAVOREDOXIN"/>
    <property type="match status" value="1"/>
</dbReference>
<proteinExistence type="inferred from homology"/>
<dbReference type="RefSeq" id="WP_171095541.1">
    <property type="nucleotide sequence ID" value="NZ_CP053069.1"/>
</dbReference>
<dbReference type="GO" id="GO:0016646">
    <property type="term" value="F:oxidoreductase activity, acting on the CH-NH group of donors, NAD or NADP as acceptor"/>
    <property type="evidence" value="ECO:0007669"/>
    <property type="project" value="UniProtKB-ARBA"/>
</dbReference>
<dbReference type="GO" id="GO:0010181">
    <property type="term" value="F:FMN binding"/>
    <property type="evidence" value="ECO:0007669"/>
    <property type="project" value="InterPro"/>
</dbReference>
<evidence type="ECO:0000313" key="5">
    <source>
        <dbReference type="EMBL" id="QJR12917.1"/>
    </source>
</evidence>
<comment type="cofactor">
    <cofactor evidence="1">
        <name>FMN</name>
        <dbReference type="ChEBI" id="CHEBI:58210"/>
    </cofactor>
</comment>
<name>A0A6M4H4Q7_9PROT</name>
<dbReference type="AlphaFoldDB" id="A0A6M4H4Q7"/>
<protein>
    <recommendedName>
        <fullName evidence="4">Flavin reductase like domain-containing protein</fullName>
    </recommendedName>
</protein>